<dbReference type="InterPro" id="IPR003779">
    <property type="entry name" value="CMD-like"/>
</dbReference>
<organism evidence="2 3">
    <name type="scientific">Orbilia ellipsospora</name>
    <dbReference type="NCBI Taxonomy" id="2528407"/>
    <lineage>
        <taxon>Eukaryota</taxon>
        <taxon>Fungi</taxon>
        <taxon>Dikarya</taxon>
        <taxon>Ascomycota</taxon>
        <taxon>Pezizomycotina</taxon>
        <taxon>Orbiliomycetes</taxon>
        <taxon>Orbiliales</taxon>
        <taxon>Orbiliaceae</taxon>
        <taxon>Orbilia</taxon>
    </lineage>
</organism>
<dbReference type="PANTHER" id="PTHR34846">
    <property type="entry name" value="4-CARBOXYMUCONOLACTONE DECARBOXYLASE FAMILY PROTEIN (AFU_ORTHOLOGUE AFUA_6G11590)"/>
    <property type="match status" value="1"/>
</dbReference>
<dbReference type="AlphaFoldDB" id="A0AAV9WXM3"/>
<dbReference type="PANTHER" id="PTHR34846:SF11">
    <property type="entry name" value="4-CARBOXYMUCONOLACTONE DECARBOXYLASE FAMILY PROTEIN (AFU_ORTHOLOGUE AFUA_6G11590)"/>
    <property type="match status" value="1"/>
</dbReference>
<proteinExistence type="predicted"/>
<dbReference type="SUPFAM" id="SSF69118">
    <property type="entry name" value="AhpD-like"/>
    <property type="match status" value="1"/>
</dbReference>
<sequence>MSSRYPMIALDELNPDQKRFHKWLAIEARRFCRGVFTYQNPKTGAMAGIWTHLLYLPRSLGMKYLSVAKALAIVKGLPLRCREVAILAIGEFYGAQFELYAHTRVARKVGLSDSKIQDILEGRPPLGGSEQEIIAWEVARALVGAGSESQKGPLSEELWSRAERAFGKTGAGALIHYSGFYSYTCIILNGTATPVPAGERVWEGCL</sequence>
<name>A0AAV9WXM3_9PEZI</name>
<dbReference type="Proteomes" id="UP001365542">
    <property type="component" value="Unassembled WGS sequence"/>
</dbReference>
<dbReference type="Pfam" id="PF02627">
    <property type="entry name" value="CMD"/>
    <property type="match status" value="1"/>
</dbReference>
<evidence type="ECO:0000259" key="1">
    <source>
        <dbReference type="Pfam" id="PF02627"/>
    </source>
</evidence>
<comment type="caution">
    <text evidence="2">The sequence shown here is derived from an EMBL/GenBank/DDBJ whole genome shotgun (WGS) entry which is preliminary data.</text>
</comment>
<protein>
    <recommendedName>
        <fullName evidence="1">Carboxymuconolactone decarboxylase-like domain-containing protein</fullName>
    </recommendedName>
</protein>
<dbReference type="InterPro" id="IPR029032">
    <property type="entry name" value="AhpD-like"/>
</dbReference>
<keyword evidence="3" id="KW-1185">Reference proteome</keyword>
<gene>
    <name evidence="2" type="ORF">TWF694_004422</name>
</gene>
<evidence type="ECO:0000313" key="3">
    <source>
        <dbReference type="Proteomes" id="UP001365542"/>
    </source>
</evidence>
<dbReference type="EMBL" id="JAVHJO010000015">
    <property type="protein sequence ID" value="KAK6527433.1"/>
    <property type="molecule type" value="Genomic_DNA"/>
</dbReference>
<feature type="domain" description="Carboxymuconolactone decarboxylase-like" evidence="1">
    <location>
        <begin position="68"/>
        <end position="140"/>
    </location>
</feature>
<reference evidence="2 3" key="1">
    <citation type="submission" date="2019-10" db="EMBL/GenBank/DDBJ databases">
        <authorList>
            <person name="Palmer J.M."/>
        </authorList>
    </citation>
    <scope>NUCLEOTIDE SEQUENCE [LARGE SCALE GENOMIC DNA]</scope>
    <source>
        <strain evidence="2 3">TWF694</strain>
    </source>
</reference>
<dbReference type="GO" id="GO:0051920">
    <property type="term" value="F:peroxiredoxin activity"/>
    <property type="evidence" value="ECO:0007669"/>
    <property type="project" value="InterPro"/>
</dbReference>
<evidence type="ECO:0000313" key="2">
    <source>
        <dbReference type="EMBL" id="KAK6527433.1"/>
    </source>
</evidence>
<dbReference type="Gene3D" id="1.20.1290.10">
    <property type="entry name" value="AhpD-like"/>
    <property type="match status" value="1"/>
</dbReference>
<accession>A0AAV9WXM3</accession>